<dbReference type="InterPro" id="IPR026079">
    <property type="entry name" value="CDR2"/>
</dbReference>
<evidence type="ECO:0000313" key="6">
    <source>
        <dbReference type="Proteomes" id="UP001642520"/>
    </source>
</evidence>
<comment type="similarity">
    <text evidence="1">Belongs to the CDR2 family.</text>
</comment>
<evidence type="ECO:0000256" key="2">
    <source>
        <dbReference type="ARBA" id="ARBA00023054"/>
    </source>
</evidence>
<comment type="caution">
    <text evidence="5">The sequence shown here is derived from an EMBL/GenBank/DDBJ whole genome shotgun (WGS) entry which is preliminary data.</text>
</comment>
<accession>A0ABP1NUN9</accession>
<feature type="compositionally biased region" description="Polar residues" evidence="4">
    <location>
        <begin position="249"/>
        <end position="263"/>
    </location>
</feature>
<dbReference type="PANTHER" id="PTHR19232">
    <property type="entry name" value="CENTROCORTIN FAMILY MEMBER"/>
    <property type="match status" value="1"/>
</dbReference>
<dbReference type="EMBL" id="CAXAJV020001293">
    <property type="protein sequence ID" value="CAL7944072.1"/>
    <property type="molecule type" value="Genomic_DNA"/>
</dbReference>
<name>A0ABP1NUN9_XYLVO</name>
<organism evidence="5 6">
    <name type="scientific">Xylocopa violacea</name>
    <name type="common">Violet carpenter bee</name>
    <name type="synonym">Apis violacea</name>
    <dbReference type="NCBI Taxonomy" id="135666"/>
    <lineage>
        <taxon>Eukaryota</taxon>
        <taxon>Metazoa</taxon>
        <taxon>Ecdysozoa</taxon>
        <taxon>Arthropoda</taxon>
        <taxon>Hexapoda</taxon>
        <taxon>Insecta</taxon>
        <taxon>Pterygota</taxon>
        <taxon>Neoptera</taxon>
        <taxon>Endopterygota</taxon>
        <taxon>Hymenoptera</taxon>
        <taxon>Apocrita</taxon>
        <taxon>Aculeata</taxon>
        <taxon>Apoidea</taxon>
        <taxon>Anthophila</taxon>
        <taxon>Apidae</taxon>
        <taxon>Xylocopa</taxon>
        <taxon>Xylocopa</taxon>
    </lineage>
</organism>
<feature type="coiled-coil region" evidence="3">
    <location>
        <begin position="156"/>
        <end position="221"/>
    </location>
</feature>
<feature type="coiled-coil region" evidence="3">
    <location>
        <begin position="20"/>
        <end position="131"/>
    </location>
</feature>
<dbReference type="PANTHER" id="PTHR19232:SF7">
    <property type="entry name" value="CENTROCORTIN, ISOFORM A"/>
    <property type="match status" value="1"/>
</dbReference>
<evidence type="ECO:0000256" key="1">
    <source>
        <dbReference type="ARBA" id="ARBA00009019"/>
    </source>
</evidence>
<feature type="compositionally biased region" description="Basic and acidic residues" evidence="4">
    <location>
        <begin position="310"/>
        <end position="322"/>
    </location>
</feature>
<evidence type="ECO:0000256" key="4">
    <source>
        <dbReference type="SAM" id="MobiDB-lite"/>
    </source>
</evidence>
<dbReference type="Proteomes" id="UP001642520">
    <property type="component" value="Unassembled WGS sequence"/>
</dbReference>
<reference evidence="5 6" key="1">
    <citation type="submission" date="2024-08" db="EMBL/GenBank/DDBJ databases">
        <authorList>
            <person name="Will J Nash"/>
            <person name="Angela Man"/>
            <person name="Seanna McTaggart"/>
            <person name="Kendall Baker"/>
            <person name="Tom Barker"/>
            <person name="Leah Catchpole"/>
            <person name="Alex Durrant"/>
            <person name="Karim Gharbi"/>
            <person name="Naomi Irish"/>
            <person name="Gemy Kaithakottil"/>
            <person name="Debby Ku"/>
            <person name="Aaliyah Providence"/>
            <person name="Felix Shaw"/>
            <person name="David Swarbreck"/>
            <person name="Chris Watkins"/>
            <person name="Ann M. McCartney"/>
            <person name="Giulio Formenti"/>
            <person name="Alice Mouton"/>
            <person name="Noel Vella"/>
            <person name="Bjorn M von Reumont"/>
            <person name="Adriana Vella"/>
            <person name="Wilfried Haerty"/>
        </authorList>
    </citation>
    <scope>NUCLEOTIDE SEQUENCE [LARGE SCALE GENOMIC DNA]</scope>
</reference>
<gene>
    <name evidence="5" type="ORF">XYLVIOL_LOCUS6457</name>
</gene>
<sequence>MESNEENNDCSIHCSRTLLAEQVLEQIRELQGILRAHESAIVEQTQENEFLKNKMATMKRTYDSEMKINEQLEIELQELERENRRLLLESANGKKFINGECLRIKELKAVNEDLEKEIAEINGQYTNLLEQQATTCTKSEQKVNPPPPSRPTNDDVTELLKKLQEARNQRVNTQNKATELEQQLATLLEENNTLEEQLNVLRREEQYMKDLQDEINTLEEVKQGQLCGRCLRGMKSKPYGGDSQHESDLSSQDSNGKVEVSNNLKHSSTLFKLPAFRRRSNASTSSTKSLQEELEMSGEFNKFSSLTSEDPEKQQKLPEKIDFPSPLTDISEVKQQSNQSTEARVNNIRNGAQRRIYHLDYISVTVKKRAH</sequence>
<keyword evidence="2 3" id="KW-0175">Coiled coil</keyword>
<feature type="region of interest" description="Disordered" evidence="4">
    <location>
        <begin position="238"/>
        <end position="263"/>
    </location>
</feature>
<evidence type="ECO:0000313" key="5">
    <source>
        <dbReference type="EMBL" id="CAL7944072.1"/>
    </source>
</evidence>
<feature type="region of interest" description="Disordered" evidence="4">
    <location>
        <begin position="304"/>
        <end position="325"/>
    </location>
</feature>
<evidence type="ECO:0000256" key="3">
    <source>
        <dbReference type="SAM" id="Coils"/>
    </source>
</evidence>
<keyword evidence="6" id="KW-1185">Reference proteome</keyword>
<protein>
    <submittedName>
        <fullName evidence="5">Uncharacterized protein</fullName>
    </submittedName>
</protein>
<proteinExistence type="inferred from homology"/>